<dbReference type="Proteomes" id="UP000322983">
    <property type="component" value="Chromosome"/>
</dbReference>
<proteinExistence type="predicted"/>
<sequence length="43" mass="4997">MSYRIGEKEMDGVPTNWVSPKWMELGKQSKEKFANCIIIIIPK</sequence>
<reference evidence="1 2" key="1">
    <citation type="journal article" date="2020" name="Int. J. Syst. Evol. Microbiol.">
        <title>Sulfuracidifex tepidarius gen. nov., sp. nov. and transfer of Sulfolobus metallicus Huber and Stetter 1992 to the genus Sulfuracidifex as Sulfuracidifex metallicus comb. nov.</title>
        <authorList>
            <person name="Itoh T."/>
            <person name="Miura T."/>
            <person name="Sakai H.D."/>
            <person name="Kato S."/>
            <person name="Ohkuma M."/>
            <person name="Takashina T."/>
        </authorList>
    </citation>
    <scope>NUCLEOTIDE SEQUENCE [LARGE SCALE GENOMIC DNA]</scope>
    <source>
        <strain evidence="1 2">IC-006</strain>
    </source>
</reference>
<organism evidence="1 2">
    <name type="scientific">Sulfuracidifex tepidarius</name>
    <dbReference type="NCBI Taxonomy" id="1294262"/>
    <lineage>
        <taxon>Archaea</taxon>
        <taxon>Thermoproteota</taxon>
        <taxon>Thermoprotei</taxon>
        <taxon>Sulfolobales</taxon>
        <taxon>Sulfolobaceae</taxon>
        <taxon>Sulfuracidifex</taxon>
    </lineage>
</organism>
<accession>A0A510DU70</accession>
<dbReference type="STRING" id="1294262.GCA_001316085_03042"/>
<protein>
    <submittedName>
        <fullName evidence="1">Uncharacterized protein</fullName>
    </submittedName>
</protein>
<dbReference type="KEGG" id="step:IC006_0997"/>
<name>A0A510DU70_9CREN</name>
<evidence type="ECO:0000313" key="1">
    <source>
        <dbReference type="EMBL" id="BBG23707.1"/>
    </source>
</evidence>
<dbReference type="EMBL" id="AP018929">
    <property type="protein sequence ID" value="BBG23707.1"/>
    <property type="molecule type" value="Genomic_DNA"/>
</dbReference>
<gene>
    <name evidence="1" type="ORF">IC006_0997</name>
</gene>
<dbReference type="AlphaFoldDB" id="A0A510DU70"/>
<evidence type="ECO:0000313" key="2">
    <source>
        <dbReference type="Proteomes" id="UP000322983"/>
    </source>
</evidence>
<keyword evidence="2" id="KW-1185">Reference proteome</keyword>